<dbReference type="Proteomes" id="UP001230504">
    <property type="component" value="Unassembled WGS sequence"/>
</dbReference>
<organism evidence="1 2">
    <name type="scientific">Colletotrichum navitas</name>
    <dbReference type="NCBI Taxonomy" id="681940"/>
    <lineage>
        <taxon>Eukaryota</taxon>
        <taxon>Fungi</taxon>
        <taxon>Dikarya</taxon>
        <taxon>Ascomycota</taxon>
        <taxon>Pezizomycotina</taxon>
        <taxon>Sordariomycetes</taxon>
        <taxon>Hypocreomycetidae</taxon>
        <taxon>Glomerellales</taxon>
        <taxon>Glomerellaceae</taxon>
        <taxon>Colletotrichum</taxon>
        <taxon>Colletotrichum graminicola species complex</taxon>
    </lineage>
</organism>
<dbReference type="RefSeq" id="XP_060409760.1">
    <property type="nucleotide sequence ID" value="XM_060552825.1"/>
</dbReference>
<accession>A0AAD8PQT1</accession>
<protein>
    <submittedName>
        <fullName evidence="1">Uncharacterized protein</fullName>
    </submittedName>
</protein>
<dbReference type="AlphaFoldDB" id="A0AAD8PQT1"/>
<comment type="caution">
    <text evidence="1">The sequence shown here is derived from an EMBL/GenBank/DDBJ whole genome shotgun (WGS) entry which is preliminary data.</text>
</comment>
<sequence length="231" mass="24924">MPFWSSTEAAHYSRDSCRSSRQDGLPVVPPTSLFTALNALQSRSDTKKTTVPRLNTLPCSSPRLGIKAWSLLHPSSPWFTGRCGAATATLPKCNWLLTIFSQGPLARGVDGLLISSNDIGLSRQGKPLALITVRQRRRTIHLTHAHTHTHTHSQNPPVRPFAKPCNDSLGSGGAKERSLNFQGCPPSLEPVTLCPATKPSSNPLISIDQMLQCALDDTFAYLGHVGAARTG</sequence>
<gene>
    <name evidence="1" type="ORF">LY79DRAFT_370203</name>
</gene>
<reference evidence="1" key="1">
    <citation type="submission" date="2021-06" db="EMBL/GenBank/DDBJ databases">
        <title>Comparative genomics, transcriptomics and evolutionary studies reveal genomic signatures of adaptation to plant cell wall in hemibiotrophic fungi.</title>
        <authorList>
            <consortium name="DOE Joint Genome Institute"/>
            <person name="Baroncelli R."/>
            <person name="Diaz J.F."/>
            <person name="Benocci T."/>
            <person name="Peng M."/>
            <person name="Battaglia E."/>
            <person name="Haridas S."/>
            <person name="Andreopoulos W."/>
            <person name="Labutti K."/>
            <person name="Pangilinan J."/>
            <person name="Floch G.L."/>
            <person name="Makela M.R."/>
            <person name="Henrissat B."/>
            <person name="Grigoriev I.V."/>
            <person name="Crouch J.A."/>
            <person name="De Vries R.P."/>
            <person name="Sukno S.A."/>
            <person name="Thon M.R."/>
        </authorList>
    </citation>
    <scope>NUCLEOTIDE SEQUENCE</scope>
    <source>
        <strain evidence="1">CBS 125086</strain>
    </source>
</reference>
<proteinExistence type="predicted"/>
<evidence type="ECO:0000313" key="2">
    <source>
        <dbReference type="Proteomes" id="UP001230504"/>
    </source>
</evidence>
<name>A0AAD8PQT1_9PEZI</name>
<evidence type="ECO:0000313" key="1">
    <source>
        <dbReference type="EMBL" id="KAK1574221.1"/>
    </source>
</evidence>
<dbReference type="EMBL" id="JAHLJV010000078">
    <property type="protein sequence ID" value="KAK1574221.1"/>
    <property type="molecule type" value="Genomic_DNA"/>
</dbReference>
<dbReference type="GeneID" id="85437065"/>
<keyword evidence="2" id="KW-1185">Reference proteome</keyword>